<dbReference type="Proteomes" id="UP000243478">
    <property type="component" value="Unassembled WGS sequence"/>
</dbReference>
<comment type="caution">
    <text evidence="3">The sequence shown here is derived from an EMBL/GenBank/DDBJ whole genome shotgun (WGS) entry which is preliminary data.</text>
</comment>
<dbReference type="AlphaFoldDB" id="A0A0F5ZNW3"/>
<sequence>MTSARNAARHGLALLLAVPAAHASSDLRLDPEGLSPAQQQVAMQTLADVQSLLPDGLLRSLPAHVQVRWSDHLPADVHGRASPAASTCVASCWMMPCPAHAVHDAGRWCMN</sequence>
<reference evidence="3 4" key="1">
    <citation type="submission" date="2015-03" db="EMBL/GenBank/DDBJ databases">
        <title>Draft genome of Stenotrophomonas maltophila isolated from urine specimen.</title>
        <authorList>
            <person name="Murugan N."/>
            <person name="Malathi J."/>
            <person name="Umashankar V."/>
            <person name="Madhavan H."/>
        </authorList>
    </citation>
    <scope>NUCLEOTIDE SEQUENCE [LARGE SCALE GENOMIC DNA]</scope>
    <source>
        <strain evidence="3 4">JMNMN1</strain>
    </source>
</reference>
<organism evidence="3 4">
    <name type="scientific">Stenotrophomonas maltophilia</name>
    <name type="common">Pseudomonas maltophilia</name>
    <name type="synonym">Xanthomonas maltophilia</name>
    <dbReference type="NCBI Taxonomy" id="40324"/>
    <lineage>
        <taxon>Bacteria</taxon>
        <taxon>Pseudomonadati</taxon>
        <taxon>Pseudomonadota</taxon>
        <taxon>Gammaproteobacteria</taxon>
        <taxon>Lysobacterales</taxon>
        <taxon>Lysobacteraceae</taxon>
        <taxon>Stenotrophomonas</taxon>
        <taxon>Stenotrophomonas maltophilia group</taxon>
    </lineage>
</organism>
<dbReference type="EMBL" id="JZRZ01000017">
    <property type="protein sequence ID" value="KKD57344.1"/>
    <property type="molecule type" value="Genomic_DNA"/>
</dbReference>
<evidence type="ECO:0000313" key="4">
    <source>
        <dbReference type="Proteomes" id="UP000243478"/>
    </source>
</evidence>
<protein>
    <recommendedName>
        <fullName evidence="2">DUF7844 domain-containing protein</fullName>
    </recommendedName>
</protein>
<evidence type="ECO:0000313" key="3">
    <source>
        <dbReference type="EMBL" id="KKD57344.1"/>
    </source>
</evidence>
<name>A0A0F5ZNW3_STEMA</name>
<dbReference type="InterPro" id="IPR057166">
    <property type="entry name" value="DUF7844"/>
</dbReference>
<gene>
    <name evidence="3" type="ORF">VM57_09360</name>
</gene>
<keyword evidence="1" id="KW-0732">Signal</keyword>
<feature type="signal peptide" evidence="1">
    <location>
        <begin position="1"/>
        <end position="23"/>
    </location>
</feature>
<proteinExistence type="predicted"/>
<dbReference type="PATRIC" id="fig|40324.63.peg.3459"/>
<dbReference type="Pfam" id="PF25226">
    <property type="entry name" value="DUF7844"/>
    <property type="match status" value="1"/>
</dbReference>
<evidence type="ECO:0000256" key="1">
    <source>
        <dbReference type="SAM" id="SignalP"/>
    </source>
</evidence>
<feature type="chain" id="PRO_5002498746" description="DUF7844 domain-containing protein" evidence="1">
    <location>
        <begin position="24"/>
        <end position="111"/>
    </location>
</feature>
<accession>A0A0F5ZNW3</accession>
<evidence type="ECO:0000259" key="2">
    <source>
        <dbReference type="Pfam" id="PF25226"/>
    </source>
</evidence>
<feature type="domain" description="DUF7844" evidence="2">
    <location>
        <begin position="27"/>
        <end position="85"/>
    </location>
</feature>